<dbReference type="OrthoDB" id="9794403at2"/>
<dbReference type="InterPro" id="IPR052715">
    <property type="entry name" value="RAYT_transposase"/>
</dbReference>
<dbReference type="Pfam" id="PF01797">
    <property type="entry name" value="Y1_Tnp"/>
    <property type="match status" value="1"/>
</dbReference>
<accession>A0A370U8F1</accession>
<dbReference type="Gene3D" id="3.30.70.1290">
    <property type="entry name" value="Transposase IS200-like"/>
    <property type="match status" value="1"/>
</dbReference>
<comment type="caution">
    <text evidence="2">The sequence shown here is derived from an EMBL/GenBank/DDBJ whole genome shotgun (WGS) entry which is preliminary data.</text>
</comment>
<feature type="domain" description="Transposase IS200-like" evidence="1">
    <location>
        <begin position="13"/>
        <end position="129"/>
    </location>
</feature>
<gene>
    <name evidence="2" type="ORF">DN730_10560</name>
</gene>
<dbReference type="InterPro" id="IPR036515">
    <property type="entry name" value="Transposase_17_sf"/>
</dbReference>
<sequence length="150" mass="17752">MSWNDLRKGRYSKLHFEYLITFNTLNRTPHFLDFELAHLFCQQIKRNQQLHQCTWLAWVLMPDHFHGLVRLDGESAQLSSIVRHLKGSSSNVINKYLNASGSLWQPSFHDHALRAEEDRLKVARYIVANPLRKGLVRNVQEYPYWDSVYL</sequence>
<dbReference type="GO" id="GO:0043565">
    <property type="term" value="F:sequence-specific DNA binding"/>
    <property type="evidence" value="ECO:0007669"/>
    <property type="project" value="TreeGrafter"/>
</dbReference>
<organism evidence="2 3">
    <name type="scientific">Marinomonas piezotolerans</name>
    <dbReference type="NCBI Taxonomy" id="2213058"/>
    <lineage>
        <taxon>Bacteria</taxon>
        <taxon>Pseudomonadati</taxon>
        <taxon>Pseudomonadota</taxon>
        <taxon>Gammaproteobacteria</taxon>
        <taxon>Oceanospirillales</taxon>
        <taxon>Oceanospirillaceae</taxon>
        <taxon>Marinomonas</taxon>
    </lineage>
</organism>
<evidence type="ECO:0000259" key="1">
    <source>
        <dbReference type="SMART" id="SM01321"/>
    </source>
</evidence>
<keyword evidence="3" id="KW-1185">Reference proteome</keyword>
<dbReference type="InterPro" id="IPR002686">
    <property type="entry name" value="Transposase_17"/>
</dbReference>
<name>A0A370U8F1_9GAMM</name>
<protein>
    <submittedName>
        <fullName evidence="2">Transposase</fullName>
    </submittedName>
</protein>
<dbReference type="Proteomes" id="UP000254326">
    <property type="component" value="Unassembled WGS sequence"/>
</dbReference>
<reference evidence="2 3" key="1">
    <citation type="submission" date="2018-06" db="EMBL/GenBank/DDBJ databases">
        <title>Marinomonas sp. YLB-05 draft genome sequence.</title>
        <authorList>
            <person name="Yu L."/>
            <person name="Tang X."/>
        </authorList>
    </citation>
    <scope>NUCLEOTIDE SEQUENCE [LARGE SCALE GENOMIC DNA]</scope>
    <source>
        <strain evidence="2 3">YLB-05</strain>
    </source>
</reference>
<proteinExistence type="predicted"/>
<dbReference type="GO" id="GO:0006313">
    <property type="term" value="P:DNA transposition"/>
    <property type="evidence" value="ECO:0007669"/>
    <property type="project" value="InterPro"/>
</dbReference>
<evidence type="ECO:0000313" key="2">
    <source>
        <dbReference type="EMBL" id="RDL44069.1"/>
    </source>
</evidence>
<dbReference type="AlphaFoldDB" id="A0A370U8F1"/>
<evidence type="ECO:0000313" key="3">
    <source>
        <dbReference type="Proteomes" id="UP000254326"/>
    </source>
</evidence>
<dbReference type="GO" id="GO:0004803">
    <property type="term" value="F:transposase activity"/>
    <property type="evidence" value="ECO:0007669"/>
    <property type="project" value="InterPro"/>
</dbReference>
<dbReference type="PANTHER" id="PTHR36966">
    <property type="entry name" value="REP-ASSOCIATED TYROSINE TRANSPOSASE"/>
    <property type="match status" value="1"/>
</dbReference>
<dbReference type="RefSeq" id="WP_115468107.1">
    <property type="nucleotide sequence ID" value="NZ_QKRA01000004.1"/>
</dbReference>
<dbReference type="EMBL" id="QKRA01000004">
    <property type="protein sequence ID" value="RDL44069.1"/>
    <property type="molecule type" value="Genomic_DNA"/>
</dbReference>
<dbReference type="SMART" id="SM01321">
    <property type="entry name" value="Y1_Tnp"/>
    <property type="match status" value="1"/>
</dbReference>
<dbReference type="SUPFAM" id="SSF143422">
    <property type="entry name" value="Transposase IS200-like"/>
    <property type="match status" value="1"/>
</dbReference>
<dbReference type="PANTHER" id="PTHR36966:SF1">
    <property type="entry name" value="REP-ASSOCIATED TYROSINE TRANSPOSASE"/>
    <property type="match status" value="1"/>
</dbReference>
<dbReference type="NCBIfam" id="NF047646">
    <property type="entry name" value="REP_Tyr_transpos"/>
    <property type="match status" value="1"/>
</dbReference>